<protein>
    <submittedName>
        <fullName evidence="1">Uncharacterized protein</fullName>
    </submittedName>
</protein>
<dbReference type="Pfam" id="PF19555">
    <property type="entry name" value="DUF6078"/>
    <property type="match status" value="1"/>
</dbReference>
<reference evidence="1 2" key="1">
    <citation type="submission" date="2015-01" db="EMBL/GenBank/DDBJ databases">
        <title>Comparative genomics of non-oral Prevotella species.</title>
        <authorList>
            <person name="Accetto T."/>
            <person name="Nograsek B."/>
            <person name="Avgustin G."/>
        </authorList>
    </citation>
    <scope>NUCLEOTIDE SEQUENCE [LARGE SCALE GENOMIC DNA]</scope>
    <source>
        <strain evidence="1 2">P5-119</strain>
    </source>
</reference>
<proteinExistence type="predicted"/>
<name>A0A0D0HE61_9BACT</name>
<comment type="caution">
    <text evidence="1">The sequence shown here is derived from an EMBL/GenBank/DDBJ whole genome shotgun (WGS) entry which is preliminary data.</text>
</comment>
<gene>
    <name evidence="1" type="ORF">ST44_03565</name>
</gene>
<dbReference type="EMBL" id="JXQK01000043">
    <property type="protein sequence ID" value="KIP63354.1"/>
    <property type="molecule type" value="Genomic_DNA"/>
</dbReference>
<sequence length="152" mass="18229">MHYEIKYSDFVKGEFTTPYNWVHCLNENCEIKKRCTRWHVIRKMKQKDLCGKCILPTSNPVEGCKLFHKMKKIKVAWGFKKALGNVKACDYKAIRHDIIKTMSNRRDFSRYDSGAWKLTENQQEEIKRIFADYGYDDVEFDFYEEMVSFLNK</sequence>
<dbReference type="RefSeq" id="WP_042518159.1">
    <property type="nucleotide sequence ID" value="NZ_JXQH01000067.1"/>
</dbReference>
<accession>A0A0D0HE61</accession>
<organism evidence="1 2">
    <name type="scientific">Prevotella pectinovora</name>
    <dbReference type="NCBI Taxonomy" id="1602169"/>
    <lineage>
        <taxon>Bacteria</taxon>
        <taxon>Pseudomonadati</taxon>
        <taxon>Bacteroidota</taxon>
        <taxon>Bacteroidia</taxon>
        <taxon>Bacteroidales</taxon>
        <taxon>Prevotellaceae</taxon>
        <taxon>Prevotella</taxon>
    </lineage>
</organism>
<dbReference type="AlphaFoldDB" id="A0A0D0HE61"/>
<keyword evidence="2" id="KW-1185">Reference proteome</keyword>
<evidence type="ECO:0000313" key="1">
    <source>
        <dbReference type="EMBL" id="KIP63354.1"/>
    </source>
</evidence>
<evidence type="ECO:0000313" key="2">
    <source>
        <dbReference type="Proteomes" id="UP000032046"/>
    </source>
</evidence>
<dbReference type="Proteomes" id="UP000032046">
    <property type="component" value="Unassembled WGS sequence"/>
</dbReference>
<dbReference type="InterPro" id="IPR045724">
    <property type="entry name" value="DUF6078"/>
</dbReference>